<dbReference type="Proteomes" id="UP001341840">
    <property type="component" value="Unassembled WGS sequence"/>
</dbReference>
<sequence length="96" mass="10916">MQMLEVMRRSFSSDGDHKVDESDDKMFFEEGDDGSHEGDRGEKWNKSAIEMKKLAKNTMNMLKTKANFEGDDVVAVMVDAIVNPKVMMLSTQCLHQ</sequence>
<evidence type="ECO:0000313" key="2">
    <source>
        <dbReference type="EMBL" id="MED6219673.1"/>
    </source>
</evidence>
<dbReference type="EMBL" id="JASCZI010272054">
    <property type="protein sequence ID" value="MED6219673.1"/>
    <property type="molecule type" value="Genomic_DNA"/>
</dbReference>
<evidence type="ECO:0000256" key="1">
    <source>
        <dbReference type="SAM" id="MobiDB-lite"/>
    </source>
</evidence>
<organism evidence="2 3">
    <name type="scientific">Stylosanthes scabra</name>
    <dbReference type="NCBI Taxonomy" id="79078"/>
    <lineage>
        <taxon>Eukaryota</taxon>
        <taxon>Viridiplantae</taxon>
        <taxon>Streptophyta</taxon>
        <taxon>Embryophyta</taxon>
        <taxon>Tracheophyta</taxon>
        <taxon>Spermatophyta</taxon>
        <taxon>Magnoliopsida</taxon>
        <taxon>eudicotyledons</taxon>
        <taxon>Gunneridae</taxon>
        <taxon>Pentapetalae</taxon>
        <taxon>rosids</taxon>
        <taxon>fabids</taxon>
        <taxon>Fabales</taxon>
        <taxon>Fabaceae</taxon>
        <taxon>Papilionoideae</taxon>
        <taxon>50 kb inversion clade</taxon>
        <taxon>dalbergioids sensu lato</taxon>
        <taxon>Dalbergieae</taxon>
        <taxon>Pterocarpus clade</taxon>
        <taxon>Stylosanthes</taxon>
    </lineage>
</organism>
<proteinExistence type="predicted"/>
<comment type="caution">
    <text evidence="2">The sequence shown here is derived from an EMBL/GenBank/DDBJ whole genome shotgun (WGS) entry which is preliminary data.</text>
</comment>
<name>A0ABU6ZCM0_9FABA</name>
<keyword evidence="3" id="KW-1185">Reference proteome</keyword>
<feature type="region of interest" description="Disordered" evidence="1">
    <location>
        <begin position="1"/>
        <end position="44"/>
    </location>
</feature>
<protein>
    <submittedName>
        <fullName evidence="2">Uncharacterized protein</fullName>
    </submittedName>
</protein>
<gene>
    <name evidence="2" type="ORF">PIB30_037987</name>
</gene>
<accession>A0ABU6ZCM0</accession>
<feature type="compositionally biased region" description="Basic and acidic residues" evidence="1">
    <location>
        <begin position="14"/>
        <end position="44"/>
    </location>
</feature>
<evidence type="ECO:0000313" key="3">
    <source>
        <dbReference type="Proteomes" id="UP001341840"/>
    </source>
</evidence>
<reference evidence="2 3" key="1">
    <citation type="journal article" date="2023" name="Plants (Basel)">
        <title>Bridging the Gap: Combining Genomics and Transcriptomics Approaches to Understand Stylosanthes scabra, an Orphan Legume from the Brazilian Caatinga.</title>
        <authorList>
            <person name="Ferreira-Neto J.R.C."/>
            <person name="da Silva M.D."/>
            <person name="Binneck E."/>
            <person name="de Melo N.F."/>
            <person name="da Silva R.H."/>
            <person name="de Melo A.L.T.M."/>
            <person name="Pandolfi V."/>
            <person name="Bustamante F.O."/>
            <person name="Brasileiro-Vidal A.C."/>
            <person name="Benko-Iseppon A.M."/>
        </authorList>
    </citation>
    <scope>NUCLEOTIDE SEQUENCE [LARGE SCALE GENOMIC DNA]</scope>
    <source>
        <tissue evidence="2">Leaves</tissue>
    </source>
</reference>